<keyword evidence="8" id="KW-1185">Reference proteome</keyword>
<feature type="domain" description="Rieske" evidence="6">
    <location>
        <begin position="169"/>
        <end position="263"/>
    </location>
</feature>
<dbReference type="Gene3D" id="2.102.10.10">
    <property type="entry name" value="Rieske [2Fe-2S] iron-sulphur domain"/>
    <property type="match status" value="1"/>
</dbReference>
<keyword evidence="2" id="KW-0479">Metal-binding</keyword>
<protein>
    <submittedName>
        <fullName evidence="7">Fe-S cluster biogenesis protein NfuA</fullName>
    </submittedName>
</protein>
<dbReference type="GO" id="GO:0016226">
    <property type="term" value="P:iron-sulfur cluster assembly"/>
    <property type="evidence" value="ECO:0007669"/>
    <property type="project" value="InterPro"/>
</dbReference>
<dbReference type="OrthoDB" id="9798220at2"/>
<dbReference type="Pfam" id="PF01106">
    <property type="entry name" value="NifU"/>
    <property type="match status" value="1"/>
</dbReference>
<dbReference type="PANTHER" id="PTHR11178">
    <property type="entry name" value="IRON-SULFUR CLUSTER SCAFFOLD PROTEIN NFU-RELATED"/>
    <property type="match status" value="1"/>
</dbReference>
<proteinExistence type="predicted"/>
<evidence type="ECO:0000256" key="5">
    <source>
        <dbReference type="ARBA" id="ARBA00049958"/>
    </source>
</evidence>
<dbReference type="SUPFAM" id="SSF50022">
    <property type="entry name" value="ISP domain"/>
    <property type="match status" value="1"/>
</dbReference>
<evidence type="ECO:0000256" key="2">
    <source>
        <dbReference type="ARBA" id="ARBA00022723"/>
    </source>
</evidence>
<dbReference type="InterPro" id="IPR001075">
    <property type="entry name" value="NIF_FeS_clus_asmbl_NifU_C"/>
</dbReference>
<keyword evidence="1" id="KW-0001">2Fe-2S</keyword>
<dbReference type="Proteomes" id="UP000295680">
    <property type="component" value="Unassembled WGS sequence"/>
</dbReference>
<evidence type="ECO:0000313" key="7">
    <source>
        <dbReference type="EMBL" id="TCO62392.1"/>
    </source>
</evidence>
<dbReference type="GO" id="GO:0016705">
    <property type="term" value="F:oxidoreductase activity, acting on paired donors, with incorporation or reduction of molecular oxygen"/>
    <property type="evidence" value="ECO:0007669"/>
    <property type="project" value="UniProtKB-ARBA"/>
</dbReference>
<dbReference type="InterPro" id="IPR034904">
    <property type="entry name" value="FSCA_dom_sf"/>
</dbReference>
<dbReference type="AlphaFoldDB" id="A0A4R2JTR5"/>
<sequence>MSDARGVGERVEQLLGGLRPGRDKETAEELVRLLVTMYGDGLTRIMALLGDSPVVADLVADPLVESLLLLHDLHPVDVDTRIQRALDQVRPYLGSHAGGVDYLGVSEDGMAQLRLQGNCQGCPSSTVTVKMAIESAIMAAAPDIAGVAVAGVTASPELLQIGMGPPPSWNAVDVGPPNGRAKAVTVDGVQVVLCSVRGTLYAYKDMCVCGSPLGTVSIVDAVLACPTCGTRFDVRNAGRGVDDPAQHLEPLPLLSDSQGVRVAVPS</sequence>
<keyword evidence="3" id="KW-0408">Iron</keyword>
<comment type="function">
    <text evidence="5">May be involved in the formation or repair of [Fe-S] clusters present in iron-sulfur proteins.</text>
</comment>
<evidence type="ECO:0000256" key="1">
    <source>
        <dbReference type="ARBA" id="ARBA00022714"/>
    </source>
</evidence>
<dbReference type="GO" id="GO:0051537">
    <property type="term" value="F:2 iron, 2 sulfur cluster binding"/>
    <property type="evidence" value="ECO:0007669"/>
    <property type="project" value="UniProtKB-KW"/>
</dbReference>
<dbReference type="InterPro" id="IPR036922">
    <property type="entry name" value="Rieske_2Fe-2S_sf"/>
</dbReference>
<gene>
    <name evidence="7" type="ORF">EV192_102530</name>
</gene>
<dbReference type="GO" id="GO:0004497">
    <property type="term" value="F:monooxygenase activity"/>
    <property type="evidence" value="ECO:0007669"/>
    <property type="project" value="UniProtKB-ARBA"/>
</dbReference>
<dbReference type="InterPro" id="IPR017941">
    <property type="entry name" value="Rieske_2Fe-2S"/>
</dbReference>
<evidence type="ECO:0000313" key="8">
    <source>
        <dbReference type="Proteomes" id="UP000295680"/>
    </source>
</evidence>
<dbReference type="EMBL" id="SLWS01000002">
    <property type="protein sequence ID" value="TCO62392.1"/>
    <property type="molecule type" value="Genomic_DNA"/>
</dbReference>
<evidence type="ECO:0000256" key="4">
    <source>
        <dbReference type="ARBA" id="ARBA00023014"/>
    </source>
</evidence>
<dbReference type="PROSITE" id="PS51296">
    <property type="entry name" value="RIESKE"/>
    <property type="match status" value="1"/>
</dbReference>
<dbReference type="GO" id="GO:0005506">
    <property type="term" value="F:iron ion binding"/>
    <property type="evidence" value="ECO:0007669"/>
    <property type="project" value="InterPro"/>
</dbReference>
<comment type="caution">
    <text evidence="7">The sequence shown here is derived from an EMBL/GenBank/DDBJ whole genome shotgun (WGS) entry which is preliminary data.</text>
</comment>
<dbReference type="Gene3D" id="3.30.300.130">
    <property type="entry name" value="Fe-S cluster assembly (FSCA)"/>
    <property type="match status" value="1"/>
</dbReference>
<name>A0A4R2JTR5_9PSEU</name>
<dbReference type="Pfam" id="PF00355">
    <property type="entry name" value="Rieske"/>
    <property type="match status" value="1"/>
</dbReference>
<dbReference type="SUPFAM" id="SSF117916">
    <property type="entry name" value="Fe-S cluster assembly (FSCA) domain-like"/>
    <property type="match status" value="1"/>
</dbReference>
<dbReference type="RefSeq" id="WP_132114125.1">
    <property type="nucleotide sequence ID" value="NZ_SLWS01000002.1"/>
</dbReference>
<reference evidence="7 8" key="1">
    <citation type="submission" date="2019-03" db="EMBL/GenBank/DDBJ databases">
        <title>Genomic Encyclopedia of Type Strains, Phase IV (KMG-IV): sequencing the most valuable type-strain genomes for metagenomic binning, comparative biology and taxonomic classification.</title>
        <authorList>
            <person name="Goeker M."/>
        </authorList>
    </citation>
    <scope>NUCLEOTIDE SEQUENCE [LARGE SCALE GENOMIC DNA]</scope>
    <source>
        <strain evidence="7 8">DSM 45934</strain>
    </source>
</reference>
<evidence type="ECO:0000256" key="3">
    <source>
        <dbReference type="ARBA" id="ARBA00023004"/>
    </source>
</evidence>
<evidence type="ECO:0000259" key="6">
    <source>
        <dbReference type="PROSITE" id="PS51296"/>
    </source>
</evidence>
<organism evidence="7 8">
    <name type="scientific">Actinocrispum wychmicini</name>
    <dbReference type="NCBI Taxonomy" id="1213861"/>
    <lineage>
        <taxon>Bacteria</taxon>
        <taxon>Bacillati</taxon>
        <taxon>Actinomycetota</taxon>
        <taxon>Actinomycetes</taxon>
        <taxon>Pseudonocardiales</taxon>
        <taxon>Pseudonocardiaceae</taxon>
        <taxon>Actinocrispum</taxon>
    </lineage>
</organism>
<keyword evidence="4" id="KW-0411">Iron-sulfur</keyword>
<accession>A0A4R2JTR5</accession>